<evidence type="ECO:0000256" key="2">
    <source>
        <dbReference type="SAM" id="Phobius"/>
    </source>
</evidence>
<evidence type="ECO:0000313" key="4">
    <source>
        <dbReference type="EMBL" id="MFD1462519.1"/>
    </source>
</evidence>
<gene>
    <name evidence="4" type="ORF">ACFQ5D_14110</name>
</gene>
<organism evidence="4 5">
    <name type="scientific">Paenibacillus farraposensis</name>
    <dbReference type="NCBI Taxonomy" id="2807095"/>
    <lineage>
        <taxon>Bacteria</taxon>
        <taxon>Bacillati</taxon>
        <taxon>Bacillota</taxon>
        <taxon>Bacilli</taxon>
        <taxon>Bacillales</taxon>
        <taxon>Paenibacillaceae</taxon>
        <taxon>Paenibacillus</taxon>
    </lineage>
</organism>
<keyword evidence="2" id="KW-0812">Transmembrane</keyword>
<feature type="transmembrane region" description="Helical" evidence="2">
    <location>
        <begin position="91"/>
        <end position="112"/>
    </location>
</feature>
<keyword evidence="2" id="KW-0472">Membrane</keyword>
<dbReference type="RefSeq" id="WP_229523789.1">
    <property type="nucleotide sequence ID" value="NZ_JAFFQR010000041.1"/>
</dbReference>
<protein>
    <submittedName>
        <fullName evidence="4">Nucleoside recognition domain-containing protein</fullName>
    </submittedName>
</protein>
<dbReference type="Proteomes" id="UP001597340">
    <property type="component" value="Unassembled WGS sequence"/>
</dbReference>
<feature type="compositionally biased region" description="Pro residues" evidence="1">
    <location>
        <begin position="197"/>
        <end position="210"/>
    </location>
</feature>
<feature type="compositionally biased region" description="Low complexity" evidence="1">
    <location>
        <begin position="211"/>
        <end position="223"/>
    </location>
</feature>
<reference evidence="5" key="1">
    <citation type="journal article" date="2019" name="Int. J. Syst. Evol. Microbiol.">
        <title>The Global Catalogue of Microorganisms (GCM) 10K type strain sequencing project: providing services to taxonomists for standard genome sequencing and annotation.</title>
        <authorList>
            <consortium name="The Broad Institute Genomics Platform"/>
            <consortium name="The Broad Institute Genome Sequencing Center for Infectious Disease"/>
            <person name="Wu L."/>
            <person name="Ma J."/>
        </authorList>
    </citation>
    <scope>NUCLEOTIDE SEQUENCE [LARGE SCALE GENOMIC DNA]</scope>
    <source>
        <strain evidence="5">CCM 9147</strain>
    </source>
</reference>
<feature type="domain" description="Nucleoside transporter/FeoB GTPase Gate" evidence="3">
    <location>
        <begin position="42"/>
        <end position="149"/>
    </location>
</feature>
<evidence type="ECO:0000256" key="1">
    <source>
        <dbReference type="SAM" id="MobiDB-lite"/>
    </source>
</evidence>
<keyword evidence="5" id="KW-1185">Reference proteome</keyword>
<name>A0ABW4DDB3_9BACL</name>
<dbReference type="InterPro" id="IPR011642">
    <property type="entry name" value="Gate_dom"/>
</dbReference>
<accession>A0ABW4DDB3</accession>
<feature type="region of interest" description="Disordered" evidence="1">
    <location>
        <begin position="192"/>
        <end position="248"/>
    </location>
</feature>
<feature type="transmembrane region" description="Helical" evidence="2">
    <location>
        <begin position="165"/>
        <end position="183"/>
    </location>
</feature>
<feature type="transmembrane region" description="Helical" evidence="2">
    <location>
        <begin position="133"/>
        <end position="153"/>
    </location>
</feature>
<evidence type="ECO:0000259" key="3">
    <source>
        <dbReference type="Pfam" id="PF07670"/>
    </source>
</evidence>
<proteinExistence type="predicted"/>
<comment type="caution">
    <text evidence="4">The sequence shown here is derived from an EMBL/GenBank/DDBJ whole genome shotgun (WGS) entry which is preliminary data.</text>
</comment>
<feature type="transmembrane region" description="Helical" evidence="2">
    <location>
        <begin position="33"/>
        <end position="51"/>
    </location>
</feature>
<sequence>MIHLIWVALICIGFVFAAVQGNIELVTKAAFDGAATGVTVCFGLISVLVFWMGMMRLAEDGGLLEKISKLLTPLVAFLFPDVPRNHPAMGYILSNMSANLLGLGNAATPMGIKAMQELQTLNPDKKTATPAMCTLLALNTASITLIPTTLIAIRLNYHSAHPAEIVGTTLVATAIATFAAMAADRWYRSRELRRPPADPPSQTPLTPQPPQSTAAASASSSTAPPVPSPATPRTGITAVKGRDTTWKG</sequence>
<dbReference type="Pfam" id="PF07670">
    <property type="entry name" value="Gate"/>
    <property type="match status" value="1"/>
</dbReference>
<dbReference type="EMBL" id="JBHTNZ010000018">
    <property type="protein sequence ID" value="MFD1462519.1"/>
    <property type="molecule type" value="Genomic_DNA"/>
</dbReference>
<keyword evidence="2" id="KW-1133">Transmembrane helix</keyword>
<evidence type="ECO:0000313" key="5">
    <source>
        <dbReference type="Proteomes" id="UP001597340"/>
    </source>
</evidence>